<dbReference type="RefSeq" id="WP_034814448.1">
    <property type="nucleotide sequence ID" value="NZ_JANIEK010000062.1"/>
</dbReference>
<organism evidence="1 2">
    <name type="scientific">Exiguobacterium alkaliphilum</name>
    <dbReference type="NCBI Taxonomy" id="1428684"/>
    <lineage>
        <taxon>Bacteria</taxon>
        <taxon>Bacillati</taxon>
        <taxon>Bacillota</taxon>
        <taxon>Bacilli</taxon>
        <taxon>Bacillales</taxon>
        <taxon>Bacillales Family XII. Incertae Sedis</taxon>
        <taxon>Exiguobacterium</taxon>
    </lineage>
</organism>
<protein>
    <submittedName>
        <fullName evidence="1">Uncharacterized protein</fullName>
    </submittedName>
</protein>
<proteinExistence type="predicted"/>
<name>A0ABT2KZK6_9BACL</name>
<evidence type="ECO:0000313" key="1">
    <source>
        <dbReference type="EMBL" id="MCT4796354.1"/>
    </source>
</evidence>
<sequence length="501" mass="56097">MKRTEQQLTDKAKALLTQQHQATKAEQRLGDVQTHLSQLEEAQDAQSEVLDQLFEDMMRLMDGQATQTVVTPLAPLAVPTFEEIQPIQVADVSWESYLDNLDTYAARHDVTGRDDPFAHLLTARQRHDLATAFKADFLLKEAECDCYDYMIASFSGLVAGLIDSFFVGSPKDSKLRRWSDEKVDNVVIQFANLVWKQDKQNGGRLRKQPDSIASAIGYLERRFKVNYDARYAKDLNMGDATLNMRPADHHLKSLAHAPDIVGLFFSILDQFTGKASFVSDGRLLRLEPKQDGTPRLQGENLLAKLFAGFANWLGHLLSDVSGSSGVRGHDDGRRGAGIPLPFFELFQFADFGHISHDGGTLSFADFSTKVFESSYDARHGVAMAVPVVFNELVIRLLWGLKSLLYHKNGWLHSIPVGNKPTLRKMLLVGHGALCLTDGIDAYIRSGNVPILFATRVNYVAWSRFAYAATQELKHVLGKDVYDWGAVDAHLEQEWKKLSRTD</sequence>
<gene>
    <name evidence="1" type="ORF">NQG31_12430</name>
</gene>
<reference evidence="1 2" key="1">
    <citation type="submission" date="2022-07" db="EMBL/GenBank/DDBJ databases">
        <title>Genomic and pangenome structural analysis of the polyextremophile Exiguobacterium.</title>
        <authorList>
            <person name="Shen L."/>
        </authorList>
    </citation>
    <scope>NUCLEOTIDE SEQUENCE [LARGE SCALE GENOMIC DNA]</scope>
    <source>
        <strain evidence="1 2">12_1</strain>
    </source>
</reference>
<dbReference type="EMBL" id="JANIEK010000062">
    <property type="protein sequence ID" value="MCT4796354.1"/>
    <property type="molecule type" value="Genomic_DNA"/>
</dbReference>
<dbReference type="Proteomes" id="UP001206821">
    <property type="component" value="Unassembled WGS sequence"/>
</dbReference>
<evidence type="ECO:0000313" key="2">
    <source>
        <dbReference type="Proteomes" id="UP001206821"/>
    </source>
</evidence>
<accession>A0ABT2KZK6</accession>
<comment type="caution">
    <text evidence="1">The sequence shown here is derived from an EMBL/GenBank/DDBJ whole genome shotgun (WGS) entry which is preliminary data.</text>
</comment>
<keyword evidence="2" id="KW-1185">Reference proteome</keyword>